<dbReference type="STRING" id="404692.A0A0J6YP38"/>
<name>A0A0J6YP38_COCIT</name>
<accession>A0A0J6YP38</accession>
<dbReference type="InterPro" id="IPR051681">
    <property type="entry name" value="Ser/Thr_Kinases-Pseudokinases"/>
</dbReference>
<organism evidence="2 3">
    <name type="scientific">Coccidioides immitis RMSCC 2394</name>
    <dbReference type="NCBI Taxonomy" id="404692"/>
    <lineage>
        <taxon>Eukaryota</taxon>
        <taxon>Fungi</taxon>
        <taxon>Dikarya</taxon>
        <taxon>Ascomycota</taxon>
        <taxon>Pezizomycotina</taxon>
        <taxon>Eurotiomycetes</taxon>
        <taxon>Eurotiomycetidae</taxon>
        <taxon>Onygenales</taxon>
        <taxon>Onygenaceae</taxon>
        <taxon>Coccidioides</taxon>
    </lineage>
</organism>
<dbReference type="OrthoDB" id="4169526at2759"/>
<protein>
    <recommendedName>
        <fullName evidence="1">Protein kinase domain-containing protein</fullName>
    </recommendedName>
</protein>
<sequence>MEPKIWSFQDLASLPRVARGISGVISEYKSHEVVKWPYPCADDERNHEIERRIYTRLGRHARIVHVIAILPERGIVMERLKEPLCLRLKTLQENGDTVSSEQIQRWSLQIAEALHYIHSKRVLQADIGSQNLLLDEKDNLKFADFAGSSIDGEQAFVCSSSRASLRPYWEHHPSIKDEIFAMGSILYEISTGRKPYHDKTDSAVEKLYLAAQFPDTDHLQLGPVIWKCWKIQYEDTAETLSDLQQLFQRKKCSYIWFVEENLMVKSL</sequence>
<proteinExistence type="predicted"/>
<dbReference type="InterPro" id="IPR011009">
    <property type="entry name" value="Kinase-like_dom_sf"/>
</dbReference>
<gene>
    <name evidence="2" type="ORF">CIRG_09640</name>
</gene>
<feature type="domain" description="Protein kinase" evidence="1">
    <location>
        <begin position="11"/>
        <end position="257"/>
    </location>
</feature>
<evidence type="ECO:0000259" key="1">
    <source>
        <dbReference type="PROSITE" id="PS50011"/>
    </source>
</evidence>
<dbReference type="SUPFAM" id="SSF56112">
    <property type="entry name" value="Protein kinase-like (PK-like)"/>
    <property type="match status" value="1"/>
</dbReference>
<dbReference type="Gene3D" id="1.10.510.10">
    <property type="entry name" value="Transferase(Phosphotransferase) domain 1"/>
    <property type="match status" value="1"/>
</dbReference>
<reference evidence="3" key="1">
    <citation type="journal article" date="2010" name="Genome Res.">
        <title>Population genomic sequencing of Coccidioides fungi reveals recent hybridization and transposon control.</title>
        <authorList>
            <person name="Neafsey D.E."/>
            <person name="Barker B.M."/>
            <person name="Sharpton T.J."/>
            <person name="Stajich J.E."/>
            <person name="Park D.J."/>
            <person name="Whiston E."/>
            <person name="Hung C.-Y."/>
            <person name="McMahan C."/>
            <person name="White J."/>
            <person name="Sykes S."/>
            <person name="Heiman D."/>
            <person name="Young S."/>
            <person name="Zeng Q."/>
            <person name="Abouelleil A."/>
            <person name="Aftuck L."/>
            <person name="Bessette D."/>
            <person name="Brown A."/>
            <person name="FitzGerald M."/>
            <person name="Lui A."/>
            <person name="Macdonald J.P."/>
            <person name="Priest M."/>
            <person name="Orbach M.J."/>
            <person name="Galgiani J.N."/>
            <person name="Kirkland T.N."/>
            <person name="Cole G.T."/>
            <person name="Birren B.W."/>
            <person name="Henn M.R."/>
            <person name="Taylor J.W."/>
            <person name="Rounsley S.D."/>
        </authorList>
    </citation>
    <scope>NUCLEOTIDE SEQUENCE [LARGE SCALE GENOMIC DNA]</scope>
    <source>
        <strain evidence="3">RMSCC 2394</strain>
    </source>
</reference>
<evidence type="ECO:0000313" key="2">
    <source>
        <dbReference type="EMBL" id="KMP09470.1"/>
    </source>
</evidence>
<dbReference type="GO" id="GO:0005524">
    <property type="term" value="F:ATP binding"/>
    <property type="evidence" value="ECO:0007669"/>
    <property type="project" value="InterPro"/>
</dbReference>
<dbReference type="PROSITE" id="PS50011">
    <property type="entry name" value="PROTEIN_KINASE_DOM"/>
    <property type="match status" value="1"/>
</dbReference>
<dbReference type="EMBL" id="DS028099">
    <property type="protein sequence ID" value="KMP09470.1"/>
    <property type="molecule type" value="Genomic_DNA"/>
</dbReference>
<dbReference type="AlphaFoldDB" id="A0A0J6YP38"/>
<dbReference type="GO" id="GO:0004674">
    <property type="term" value="F:protein serine/threonine kinase activity"/>
    <property type="evidence" value="ECO:0007669"/>
    <property type="project" value="TreeGrafter"/>
</dbReference>
<evidence type="ECO:0000313" key="3">
    <source>
        <dbReference type="Proteomes" id="UP000054565"/>
    </source>
</evidence>
<dbReference type="PANTHER" id="PTHR44329">
    <property type="entry name" value="SERINE/THREONINE-PROTEIN KINASE TNNI3K-RELATED"/>
    <property type="match status" value="1"/>
</dbReference>
<dbReference type="Proteomes" id="UP000054565">
    <property type="component" value="Unassembled WGS sequence"/>
</dbReference>
<dbReference type="Pfam" id="PF00069">
    <property type="entry name" value="Pkinase"/>
    <property type="match status" value="1"/>
</dbReference>
<dbReference type="InterPro" id="IPR000719">
    <property type="entry name" value="Prot_kinase_dom"/>
</dbReference>